<gene>
    <name evidence="3" type="ORF">HALOF300_02255</name>
</gene>
<reference evidence="3 4" key="1">
    <citation type="submission" date="2019-11" db="EMBL/GenBank/DDBJ databases">
        <authorList>
            <person name="Criscuolo A."/>
        </authorList>
    </citation>
    <scope>NUCLEOTIDE SEQUENCE [LARGE SCALE GENOMIC DNA]</scope>
    <source>
        <strain evidence="3">CIP111667</strain>
    </source>
</reference>
<keyword evidence="4" id="KW-1185">Reference proteome</keyword>
<evidence type="ECO:0000313" key="4">
    <source>
        <dbReference type="Proteomes" id="UP000419743"/>
    </source>
</evidence>
<organism evidence="3 4">
    <name type="scientific">Occultella aeris</name>
    <dbReference type="NCBI Taxonomy" id="2761496"/>
    <lineage>
        <taxon>Bacteria</taxon>
        <taxon>Bacillati</taxon>
        <taxon>Actinomycetota</taxon>
        <taxon>Actinomycetes</taxon>
        <taxon>Micrococcales</taxon>
        <taxon>Ruaniaceae</taxon>
        <taxon>Occultella</taxon>
    </lineage>
</organism>
<dbReference type="RefSeq" id="WP_156741023.1">
    <property type="nucleotide sequence ID" value="NZ_CACRYJ010000031.1"/>
</dbReference>
<dbReference type="Proteomes" id="UP000419743">
    <property type="component" value="Unassembled WGS sequence"/>
</dbReference>
<feature type="signal peptide" evidence="2">
    <location>
        <begin position="1"/>
        <end position="20"/>
    </location>
</feature>
<sequence length="241" mass="25861">MSAHAAHQIARTIAAAVATAAVLLLPACSVTTLPRSVHGGPEGANETVEVFDENYIDPDAAPGPGADPPPTPSADDVIRTLADPATVGLTEADELAAAQTGMIFLETIWTWDSTDTSDRAGLERALPLASPELAEQLRHWIDEPLYSPEEWQTLAGRPDVGSTIGILQTWPDPDGAFDHDTYTLKLLFRTFIPGPNGAVMPSLEEARYATLVLIRTATNTWQVADLPLQDVEHVIEPNDEP</sequence>
<feature type="chain" id="PRO_5039130408" description="Lipoprotein" evidence="2">
    <location>
        <begin position="21"/>
        <end position="241"/>
    </location>
</feature>
<evidence type="ECO:0000313" key="3">
    <source>
        <dbReference type="EMBL" id="VZO37162.1"/>
    </source>
</evidence>
<evidence type="ECO:0000256" key="1">
    <source>
        <dbReference type="SAM" id="MobiDB-lite"/>
    </source>
</evidence>
<proteinExistence type="predicted"/>
<comment type="caution">
    <text evidence="3">The sequence shown here is derived from an EMBL/GenBank/DDBJ whole genome shotgun (WGS) entry which is preliminary data.</text>
</comment>
<name>A0A7M4DJE8_9MICO</name>
<evidence type="ECO:0008006" key="5">
    <source>
        <dbReference type="Google" id="ProtNLM"/>
    </source>
</evidence>
<dbReference type="AlphaFoldDB" id="A0A7M4DJE8"/>
<accession>A0A7M4DJE8</accession>
<evidence type="ECO:0000256" key="2">
    <source>
        <dbReference type="SAM" id="SignalP"/>
    </source>
</evidence>
<protein>
    <recommendedName>
        <fullName evidence="5">Lipoprotein</fullName>
    </recommendedName>
</protein>
<dbReference type="EMBL" id="CACRYJ010000031">
    <property type="protein sequence ID" value="VZO37162.1"/>
    <property type="molecule type" value="Genomic_DNA"/>
</dbReference>
<feature type="region of interest" description="Disordered" evidence="1">
    <location>
        <begin position="55"/>
        <end position="74"/>
    </location>
</feature>
<keyword evidence="2" id="KW-0732">Signal</keyword>